<dbReference type="Proteomes" id="UP000765509">
    <property type="component" value="Unassembled WGS sequence"/>
</dbReference>
<reference evidence="2" key="1">
    <citation type="submission" date="2021-03" db="EMBL/GenBank/DDBJ databases">
        <title>Draft genome sequence of rust myrtle Austropuccinia psidii MF-1, a brazilian biotype.</title>
        <authorList>
            <person name="Quecine M.C."/>
            <person name="Pachon D.M.R."/>
            <person name="Bonatelli M.L."/>
            <person name="Correr F.H."/>
            <person name="Franceschini L.M."/>
            <person name="Leite T.F."/>
            <person name="Margarido G.R.A."/>
            <person name="Almeida C.A."/>
            <person name="Ferrarezi J.A."/>
            <person name="Labate C.A."/>
        </authorList>
    </citation>
    <scope>NUCLEOTIDE SEQUENCE</scope>
    <source>
        <strain evidence="2">MF-1</strain>
    </source>
</reference>
<evidence type="ECO:0000313" key="3">
    <source>
        <dbReference type="Proteomes" id="UP000765509"/>
    </source>
</evidence>
<feature type="region of interest" description="Disordered" evidence="1">
    <location>
        <begin position="1"/>
        <end position="35"/>
    </location>
</feature>
<organism evidence="2 3">
    <name type="scientific">Austropuccinia psidii MF-1</name>
    <dbReference type="NCBI Taxonomy" id="1389203"/>
    <lineage>
        <taxon>Eukaryota</taxon>
        <taxon>Fungi</taxon>
        <taxon>Dikarya</taxon>
        <taxon>Basidiomycota</taxon>
        <taxon>Pucciniomycotina</taxon>
        <taxon>Pucciniomycetes</taxon>
        <taxon>Pucciniales</taxon>
        <taxon>Sphaerophragmiaceae</taxon>
        <taxon>Austropuccinia</taxon>
    </lineage>
</organism>
<evidence type="ECO:0000313" key="2">
    <source>
        <dbReference type="EMBL" id="MBW0563143.1"/>
    </source>
</evidence>
<evidence type="ECO:0000256" key="1">
    <source>
        <dbReference type="SAM" id="MobiDB-lite"/>
    </source>
</evidence>
<proteinExistence type="predicted"/>
<keyword evidence="3" id="KW-1185">Reference proteome</keyword>
<gene>
    <name evidence="2" type="ORF">O181_102858</name>
</gene>
<feature type="compositionally biased region" description="Basic and acidic residues" evidence="1">
    <location>
        <begin position="17"/>
        <end position="35"/>
    </location>
</feature>
<dbReference type="AlphaFoldDB" id="A0A9Q3JJ87"/>
<accession>A0A9Q3JJ87</accession>
<comment type="caution">
    <text evidence="2">The sequence shown here is derived from an EMBL/GenBank/DDBJ whole genome shotgun (WGS) entry which is preliminary data.</text>
</comment>
<sequence>MGDIITRTRIGKTWTRSPKESKIVPKTSREDRRPERPVLKCHKCGSTSHLDNTCTKKTRTNEVQVIEEVHCAEEKEEYDQYSEISEETQAEDYHIQNIRDFFQVTEVHTKLPQYSEDWCNLINI</sequence>
<protein>
    <submittedName>
        <fullName evidence="2">Uncharacterized protein</fullName>
    </submittedName>
</protein>
<name>A0A9Q3JJ87_9BASI</name>
<dbReference type="EMBL" id="AVOT02073795">
    <property type="protein sequence ID" value="MBW0563143.1"/>
    <property type="molecule type" value="Genomic_DNA"/>
</dbReference>